<dbReference type="Proteomes" id="UP000596857">
    <property type="component" value="Unassembled WGS sequence"/>
</dbReference>
<comment type="caution">
    <text evidence="7">The sequence shown here is derived from an EMBL/GenBank/DDBJ whole genome shotgun (WGS) entry which is preliminary data.</text>
</comment>
<keyword evidence="3 6" id="KW-0815">Transposition</keyword>
<protein>
    <recommendedName>
        <fullName evidence="6">Mutator family transposase</fullName>
    </recommendedName>
</protein>
<organism evidence="7 8">
    <name type="scientific">Paenibacillus phytohabitans</name>
    <dbReference type="NCBI Taxonomy" id="2654978"/>
    <lineage>
        <taxon>Bacteria</taxon>
        <taxon>Bacillati</taxon>
        <taxon>Bacillota</taxon>
        <taxon>Bacilli</taxon>
        <taxon>Bacillales</taxon>
        <taxon>Paenibacillaceae</taxon>
        <taxon>Paenibacillus</taxon>
    </lineage>
</organism>
<dbReference type="PANTHER" id="PTHR33217:SF8">
    <property type="entry name" value="MUTATOR FAMILY TRANSPOSASE"/>
    <property type="match status" value="1"/>
</dbReference>
<dbReference type="PANTHER" id="PTHR33217">
    <property type="entry name" value="TRANSPOSASE FOR INSERTION SEQUENCE ELEMENT IS1081"/>
    <property type="match status" value="1"/>
</dbReference>
<dbReference type="InterPro" id="IPR001207">
    <property type="entry name" value="Transposase_mutator"/>
</dbReference>
<proteinExistence type="inferred from homology"/>
<dbReference type="NCBIfam" id="NF033543">
    <property type="entry name" value="transpos_IS256"/>
    <property type="match status" value="1"/>
</dbReference>
<evidence type="ECO:0000256" key="5">
    <source>
        <dbReference type="ARBA" id="ARBA00023172"/>
    </source>
</evidence>
<dbReference type="PROSITE" id="PS01007">
    <property type="entry name" value="TRANSPOSASE_MUTATOR"/>
    <property type="match status" value="1"/>
</dbReference>
<evidence type="ECO:0000256" key="3">
    <source>
        <dbReference type="ARBA" id="ARBA00022578"/>
    </source>
</evidence>
<reference evidence="7 8" key="1">
    <citation type="submission" date="2019-10" db="EMBL/GenBank/DDBJ databases">
        <title>Description of Paenibacillus terricola sp. nov.</title>
        <authorList>
            <person name="Carlier A."/>
            <person name="Qi S."/>
        </authorList>
    </citation>
    <scope>NUCLEOTIDE SEQUENCE [LARGE SCALE GENOMIC DNA]</scope>
    <source>
        <strain evidence="7 8">LMG 31459</strain>
    </source>
</reference>
<comment type="similarity">
    <text evidence="2 6">Belongs to the transposase mutator family.</text>
</comment>
<dbReference type="RefSeq" id="WP_171719672.1">
    <property type="nucleotide sequence ID" value="NZ_WHOB01000072.1"/>
</dbReference>
<name>A0ABX1YP46_9BACL</name>
<dbReference type="Pfam" id="PF00872">
    <property type="entry name" value="Transposase_mut"/>
    <property type="match status" value="1"/>
</dbReference>
<keyword evidence="5 6" id="KW-0233">DNA recombination</keyword>
<comment type="function">
    <text evidence="1 6">Required for the transposition of the insertion element.</text>
</comment>
<evidence type="ECO:0000313" key="8">
    <source>
        <dbReference type="Proteomes" id="UP000596857"/>
    </source>
</evidence>
<gene>
    <name evidence="7" type="ORF">GC101_25895</name>
</gene>
<evidence type="ECO:0000256" key="2">
    <source>
        <dbReference type="ARBA" id="ARBA00010961"/>
    </source>
</evidence>
<keyword evidence="4 6" id="KW-0238">DNA-binding</keyword>
<accession>A0ABX1YP46</accession>
<sequence length="396" mass="45964">MTSIHQNPFSDLLENSLQSFLKEKIELMLREEIKNYLAVEHPEEPNTRNGYYSRTWETRHGLIPNLQVPRDRQGQFQTELFEPYQRREAWLEDTIIHMYKGGMSTRDIASFIEKMFGTSYSPTTVSNITGTVLEDVAAWQARPLAKRYSVLYLDGMYLKLKRQSVASEVVYLAMGIDEEGHREILSFSIGGKESAYGWREVLQDLHRRGAHEVLLGVFDGLAGLEEAFKETYPKADVQRCVTHKMRNTLPKIRDTDKAEFVADFKVIYTAPDKDVAQANFDLAQQKWGKLYRKELDSWGEQLDVLLRFYDYPPLIRYAIYTSNPIERTNKEIRKRLRPMNSLTNMDAAEKIVYLEAIGYNERWSQRVVTGFGDPKTKAALRKKFAEKYPPSQASEE</sequence>
<evidence type="ECO:0000256" key="1">
    <source>
        <dbReference type="ARBA" id="ARBA00002190"/>
    </source>
</evidence>
<evidence type="ECO:0000256" key="4">
    <source>
        <dbReference type="ARBA" id="ARBA00023125"/>
    </source>
</evidence>
<evidence type="ECO:0000313" key="7">
    <source>
        <dbReference type="EMBL" id="NOU82304.1"/>
    </source>
</evidence>
<keyword evidence="8" id="KW-1185">Reference proteome</keyword>
<dbReference type="EMBL" id="WHOB01000072">
    <property type="protein sequence ID" value="NOU82304.1"/>
    <property type="molecule type" value="Genomic_DNA"/>
</dbReference>
<evidence type="ECO:0000256" key="6">
    <source>
        <dbReference type="RuleBase" id="RU365089"/>
    </source>
</evidence>
<keyword evidence="6" id="KW-0814">Transposable element</keyword>